<dbReference type="GO" id="GO:0005829">
    <property type="term" value="C:cytosol"/>
    <property type="evidence" value="ECO:0007669"/>
    <property type="project" value="TreeGrafter"/>
</dbReference>
<dbReference type="Pfam" id="PF03641">
    <property type="entry name" value="Lysine_decarbox"/>
    <property type="match status" value="1"/>
</dbReference>
<reference evidence="4 5" key="1">
    <citation type="submission" date="2017-09" db="EMBL/GenBank/DDBJ databases">
        <title>Genomics of the genus Arcobacter.</title>
        <authorList>
            <person name="Perez-Cataluna A."/>
            <person name="Figueras M.J."/>
            <person name="Salas-Masso N."/>
        </authorList>
    </citation>
    <scope>NUCLEOTIDE SEQUENCE [LARGE SCALE GENOMIC DNA]</scope>
    <source>
        <strain evidence="4 5">DSM 18005</strain>
    </source>
</reference>
<dbReference type="EC" id="3.2.2.n1" evidence="3"/>
<dbReference type="GO" id="GO:0009691">
    <property type="term" value="P:cytokinin biosynthetic process"/>
    <property type="evidence" value="ECO:0007669"/>
    <property type="project" value="UniProtKB-UniRule"/>
</dbReference>
<dbReference type="InterPro" id="IPR031100">
    <property type="entry name" value="LOG_fam"/>
</dbReference>
<keyword evidence="5" id="KW-1185">Reference proteome</keyword>
<comment type="caution">
    <text evidence="4">The sequence shown here is derived from an EMBL/GenBank/DDBJ whole genome shotgun (WGS) entry which is preliminary data.</text>
</comment>
<dbReference type="SUPFAM" id="SSF102405">
    <property type="entry name" value="MCP/YpsA-like"/>
    <property type="match status" value="1"/>
</dbReference>
<dbReference type="Proteomes" id="UP000233248">
    <property type="component" value="Unassembled WGS sequence"/>
</dbReference>
<protein>
    <recommendedName>
        <fullName evidence="3">Cytokinin riboside 5'-monophosphate phosphoribohydrolase</fullName>
        <ecNumber evidence="3">3.2.2.n1</ecNumber>
    </recommendedName>
</protein>
<sequence length="187" mass="21135">MKIAIYCGSSFGNNEIYSKRAIEVAKALAKHKLDMVYGGSVSGLMGIISNEALKNGVKVTGVITHTLESKEISNKNLKELYKVNTIRERKALMESLSDSFIAMPGGYGTFEEIFEVISNTQMGEHKKPCAFYNINGYYDKLLQFLYSCSKEGFFHKKYVDMLIVSNNIEEIIEKIKQYKAPNAKWES</sequence>
<evidence type="ECO:0000256" key="3">
    <source>
        <dbReference type="RuleBase" id="RU363015"/>
    </source>
</evidence>
<name>A0A2N1J154_9BACT</name>
<dbReference type="InterPro" id="IPR005269">
    <property type="entry name" value="LOG"/>
</dbReference>
<proteinExistence type="inferred from homology"/>
<dbReference type="PANTHER" id="PTHR31223:SF70">
    <property type="entry name" value="LOG FAMILY PROTEIN YJL055W"/>
    <property type="match status" value="1"/>
</dbReference>
<accession>A0A2N1J154</accession>
<evidence type="ECO:0000256" key="2">
    <source>
        <dbReference type="ARBA" id="ARBA00006763"/>
    </source>
</evidence>
<dbReference type="Gene3D" id="3.40.50.450">
    <property type="match status" value="1"/>
</dbReference>
<evidence type="ECO:0000256" key="1">
    <source>
        <dbReference type="ARBA" id="ARBA00000274"/>
    </source>
</evidence>
<dbReference type="PANTHER" id="PTHR31223">
    <property type="entry name" value="LOG FAMILY PROTEIN YJL055W"/>
    <property type="match status" value="1"/>
</dbReference>
<dbReference type="GO" id="GO:0008714">
    <property type="term" value="F:AMP nucleosidase activity"/>
    <property type="evidence" value="ECO:0007669"/>
    <property type="project" value="UniProtKB-EC"/>
</dbReference>
<dbReference type="OrthoDB" id="9801098at2"/>
<comment type="similarity">
    <text evidence="2 3">Belongs to the LOG family.</text>
</comment>
<evidence type="ECO:0000313" key="5">
    <source>
        <dbReference type="Proteomes" id="UP000233248"/>
    </source>
</evidence>
<dbReference type="NCBIfam" id="TIGR00730">
    <property type="entry name" value="Rossman fold protein, TIGR00730 family"/>
    <property type="match status" value="1"/>
</dbReference>
<keyword evidence="3" id="KW-0203">Cytokinin biosynthesis</keyword>
<dbReference type="AlphaFoldDB" id="A0A2N1J154"/>
<gene>
    <name evidence="4" type="ORF">CP960_10350</name>
</gene>
<comment type="catalytic activity">
    <reaction evidence="1">
        <text>AMP + H2O = D-ribose 5-phosphate + adenine</text>
        <dbReference type="Rhea" id="RHEA:20129"/>
        <dbReference type="ChEBI" id="CHEBI:15377"/>
        <dbReference type="ChEBI" id="CHEBI:16708"/>
        <dbReference type="ChEBI" id="CHEBI:78346"/>
        <dbReference type="ChEBI" id="CHEBI:456215"/>
        <dbReference type="EC" id="3.2.2.4"/>
    </reaction>
</comment>
<dbReference type="RefSeq" id="WP_101185369.1">
    <property type="nucleotide sequence ID" value="NZ_CP031218.1"/>
</dbReference>
<evidence type="ECO:0000313" key="4">
    <source>
        <dbReference type="EMBL" id="PKI80222.1"/>
    </source>
</evidence>
<keyword evidence="3" id="KW-0378">Hydrolase</keyword>
<dbReference type="EMBL" id="NXIF01000039">
    <property type="protein sequence ID" value="PKI80222.1"/>
    <property type="molecule type" value="Genomic_DNA"/>
</dbReference>
<organism evidence="4 5">
    <name type="scientific">Malaciobacter halophilus</name>
    <dbReference type="NCBI Taxonomy" id="197482"/>
    <lineage>
        <taxon>Bacteria</taxon>
        <taxon>Pseudomonadati</taxon>
        <taxon>Campylobacterota</taxon>
        <taxon>Epsilonproteobacteria</taxon>
        <taxon>Campylobacterales</taxon>
        <taxon>Arcobacteraceae</taxon>
        <taxon>Malaciobacter</taxon>
    </lineage>
</organism>
<dbReference type="KEGG" id="ahs:AHALO_1089"/>